<organism evidence="1 2">
    <name type="scientific">Nitrospira defluvii</name>
    <dbReference type="NCBI Taxonomy" id="330214"/>
    <lineage>
        <taxon>Bacteria</taxon>
        <taxon>Pseudomonadati</taxon>
        <taxon>Nitrospirota</taxon>
        <taxon>Nitrospiria</taxon>
        <taxon>Nitrospirales</taxon>
        <taxon>Nitrospiraceae</taxon>
        <taxon>Nitrospira</taxon>
    </lineage>
</organism>
<dbReference type="EMBL" id="CAJNBJ010000003">
    <property type="protein sequence ID" value="CAE6736555.1"/>
    <property type="molecule type" value="Genomic_DNA"/>
</dbReference>
<accession>A0ABM8R752</accession>
<gene>
    <name evidence="1" type="ORF">NSPZN2_110031</name>
</gene>
<protein>
    <submittedName>
        <fullName evidence="1">Uncharacterized protein</fullName>
    </submittedName>
</protein>
<name>A0ABM8R752_9BACT</name>
<comment type="caution">
    <text evidence="1">The sequence shown here is derived from an EMBL/GenBank/DDBJ whole genome shotgun (WGS) entry which is preliminary data.</text>
</comment>
<proteinExistence type="predicted"/>
<keyword evidence="2" id="KW-1185">Reference proteome</keyword>
<evidence type="ECO:0000313" key="2">
    <source>
        <dbReference type="Proteomes" id="UP000675880"/>
    </source>
</evidence>
<evidence type="ECO:0000313" key="1">
    <source>
        <dbReference type="EMBL" id="CAE6736555.1"/>
    </source>
</evidence>
<reference evidence="1 2" key="1">
    <citation type="submission" date="2021-02" db="EMBL/GenBank/DDBJ databases">
        <authorList>
            <person name="Han P."/>
        </authorList>
    </citation>
    <scope>NUCLEOTIDE SEQUENCE [LARGE SCALE GENOMIC DNA]</scope>
    <source>
        <strain evidence="1">Candidatus Nitrospira sp. ZN2</strain>
    </source>
</reference>
<dbReference type="Proteomes" id="UP000675880">
    <property type="component" value="Unassembled WGS sequence"/>
</dbReference>
<sequence>MILPPPTSVHLSHAPSHPWYRSKGGHTARFAKGQDFAGSREWRWDLREGIPCSVSHSGQLCAIVRRPWLWQSSSRTPTKREIAAVLRRVYAALILCGRSIIQDAFLEDFERLYPEQANLFAVRRLLWAERVIRVLRVRPVSGSRMHDL</sequence>